<organism evidence="3 4">
    <name type="scientific">Callorhinchus milii</name>
    <name type="common">Ghost shark</name>
    <dbReference type="NCBI Taxonomy" id="7868"/>
    <lineage>
        <taxon>Eukaryota</taxon>
        <taxon>Metazoa</taxon>
        <taxon>Chordata</taxon>
        <taxon>Craniata</taxon>
        <taxon>Vertebrata</taxon>
        <taxon>Chondrichthyes</taxon>
        <taxon>Holocephali</taxon>
        <taxon>Chimaeriformes</taxon>
        <taxon>Callorhinchidae</taxon>
        <taxon>Callorhinchus</taxon>
    </lineage>
</organism>
<reference evidence="4" key="3">
    <citation type="journal article" date="2014" name="Nature">
        <title>Elephant shark genome provides unique insights into gnathostome evolution.</title>
        <authorList>
            <consortium name="International Elephant Shark Genome Sequencing Consortium"/>
            <person name="Venkatesh B."/>
            <person name="Lee A.P."/>
            <person name="Ravi V."/>
            <person name="Maurya A.K."/>
            <person name="Lian M.M."/>
            <person name="Swann J.B."/>
            <person name="Ohta Y."/>
            <person name="Flajnik M.F."/>
            <person name="Sutoh Y."/>
            <person name="Kasahara M."/>
            <person name="Hoon S."/>
            <person name="Gangu V."/>
            <person name="Roy S.W."/>
            <person name="Irimia M."/>
            <person name="Korzh V."/>
            <person name="Kondrychyn I."/>
            <person name="Lim Z.W."/>
            <person name="Tay B.H."/>
            <person name="Tohari S."/>
            <person name="Kong K.W."/>
            <person name="Ho S."/>
            <person name="Lorente-Galdos B."/>
            <person name="Quilez J."/>
            <person name="Marques-Bonet T."/>
            <person name="Raney B.J."/>
            <person name="Ingham P.W."/>
            <person name="Tay A."/>
            <person name="Hillier L.W."/>
            <person name="Minx P."/>
            <person name="Boehm T."/>
            <person name="Wilson R.K."/>
            <person name="Brenner S."/>
            <person name="Warren W.C."/>
        </authorList>
    </citation>
    <scope>NUCLEOTIDE SEQUENCE [LARGE SCALE GENOMIC DNA]</scope>
</reference>
<protein>
    <recommendedName>
        <fullName evidence="2">S1 motif domain-containing protein</fullName>
    </recommendedName>
</protein>
<evidence type="ECO:0000256" key="1">
    <source>
        <dbReference type="SAM" id="MobiDB-lite"/>
    </source>
</evidence>
<feature type="domain" description="S1 motif" evidence="2">
    <location>
        <begin position="128"/>
        <end position="179"/>
    </location>
</feature>
<dbReference type="InParanoid" id="A0A4W3GVR3"/>
<dbReference type="Pfam" id="PF23459">
    <property type="entry name" value="S1_RRP5"/>
    <property type="match status" value="1"/>
</dbReference>
<dbReference type="STRING" id="7868.ENSCMIP00000008388"/>
<name>A0A4W3GVR3_CALMI</name>
<dbReference type="GO" id="GO:0003723">
    <property type="term" value="F:RNA binding"/>
    <property type="evidence" value="ECO:0007669"/>
    <property type="project" value="TreeGrafter"/>
</dbReference>
<feature type="region of interest" description="Disordered" evidence="1">
    <location>
        <begin position="50"/>
        <end position="107"/>
    </location>
</feature>
<dbReference type="InterPro" id="IPR012340">
    <property type="entry name" value="NA-bd_OB-fold"/>
</dbReference>
<dbReference type="InterPro" id="IPR003029">
    <property type="entry name" value="S1_domain"/>
</dbReference>
<dbReference type="Gene3D" id="2.40.50.140">
    <property type="entry name" value="Nucleic acid-binding proteins"/>
    <property type="match status" value="1"/>
</dbReference>
<dbReference type="GO" id="GO:0032040">
    <property type="term" value="C:small-subunit processome"/>
    <property type="evidence" value="ECO:0007669"/>
    <property type="project" value="TreeGrafter"/>
</dbReference>
<dbReference type="PANTHER" id="PTHR23270">
    <property type="entry name" value="PROGRAMMED CELL DEATH PROTEIN 11 PRE-RRNA PROCESSING PROTEIN RRP5"/>
    <property type="match status" value="1"/>
</dbReference>
<proteinExistence type="predicted"/>
<dbReference type="InterPro" id="IPR045209">
    <property type="entry name" value="Rrp5"/>
</dbReference>
<sequence>MGSLWNQARMGVIGSRSWCMRGHGCRVLGDLQPVEGGVQEADKQGVTMANLEADFPRGGAQRKPSQTKGSAKEEDLFRLQQELKKKKPKKKVSRPDKEKKPKKAVCGWSQTGPRKLAELLSFRRLTPGWLMLGCVKEVTDYELVMALPHGLTGYVGVANISDAYSQHLREQVEEELPQV</sequence>
<dbReference type="SUPFAM" id="SSF50249">
    <property type="entry name" value="Nucleic acid-binding proteins"/>
    <property type="match status" value="1"/>
</dbReference>
<dbReference type="GO" id="GO:0006364">
    <property type="term" value="P:rRNA processing"/>
    <property type="evidence" value="ECO:0007669"/>
    <property type="project" value="InterPro"/>
</dbReference>
<evidence type="ECO:0000313" key="4">
    <source>
        <dbReference type="Proteomes" id="UP000314986"/>
    </source>
</evidence>
<reference evidence="4" key="2">
    <citation type="journal article" date="2007" name="PLoS Biol.">
        <title>Survey sequencing and comparative analysis of the elephant shark (Callorhinchus milii) genome.</title>
        <authorList>
            <person name="Venkatesh B."/>
            <person name="Kirkness E.F."/>
            <person name="Loh Y.H."/>
            <person name="Halpern A.L."/>
            <person name="Lee A.P."/>
            <person name="Johnson J."/>
            <person name="Dandona N."/>
            <person name="Viswanathan L.D."/>
            <person name="Tay A."/>
            <person name="Venter J.C."/>
            <person name="Strausberg R.L."/>
            <person name="Brenner S."/>
        </authorList>
    </citation>
    <scope>NUCLEOTIDE SEQUENCE [LARGE SCALE GENOMIC DNA]</scope>
</reference>
<evidence type="ECO:0000259" key="2">
    <source>
        <dbReference type="PROSITE" id="PS50126"/>
    </source>
</evidence>
<keyword evidence="4" id="KW-1185">Reference proteome</keyword>
<dbReference type="Proteomes" id="UP000314986">
    <property type="component" value="Unassembled WGS sequence"/>
</dbReference>
<dbReference type="PROSITE" id="PS50126">
    <property type="entry name" value="S1"/>
    <property type="match status" value="1"/>
</dbReference>
<dbReference type="AlphaFoldDB" id="A0A4W3GVR3"/>
<reference evidence="3" key="5">
    <citation type="submission" date="2025-09" db="UniProtKB">
        <authorList>
            <consortium name="Ensembl"/>
        </authorList>
    </citation>
    <scope>IDENTIFICATION</scope>
</reference>
<evidence type="ECO:0000313" key="3">
    <source>
        <dbReference type="Ensembl" id="ENSCMIP00000008388.1"/>
    </source>
</evidence>
<reference evidence="4" key="1">
    <citation type="journal article" date="2006" name="Science">
        <title>Ancient noncoding elements conserved in the human genome.</title>
        <authorList>
            <person name="Venkatesh B."/>
            <person name="Kirkness E.F."/>
            <person name="Loh Y.H."/>
            <person name="Halpern A.L."/>
            <person name="Lee A.P."/>
            <person name="Johnson J."/>
            <person name="Dandona N."/>
            <person name="Viswanathan L.D."/>
            <person name="Tay A."/>
            <person name="Venter J.C."/>
            <person name="Strausberg R.L."/>
            <person name="Brenner S."/>
        </authorList>
    </citation>
    <scope>NUCLEOTIDE SEQUENCE [LARGE SCALE GENOMIC DNA]</scope>
</reference>
<dbReference type="GeneTree" id="ENSGT00390000012228"/>
<accession>A0A4W3GVR3</accession>
<dbReference type="PANTHER" id="PTHR23270:SF10">
    <property type="entry name" value="PROTEIN RRP5 HOMOLOG"/>
    <property type="match status" value="1"/>
</dbReference>
<dbReference type="InterPro" id="IPR057302">
    <property type="entry name" value="Rrp5_S1"/>
</dbReference>
<dbReference type="Ensembl" id="ENSCMIT00000008626.1">
    <property type="protein sequence ID" value="ENSCMIP00000008388.1"/>
    <property type="gene ID" value="ENSCMIG00000004499.1"/>
</dbReference>
<feature type="compositionally biased region" description="Basic and acidic residues" evidence="1">
    <location>
        <begin position="70"/>
        <end position="83"/>
    </location>
</feature>
<reference evidence="3" key="4">
    <citation type="submission" date="2025-08" db="UniProtKB">
        <authorList>
            <consortium name="Ensembl"/>
        </authorList>
    </citation>
    <scope>IDENTIFICATION</scope>
</reference>